<reference evidence="3 4" key="1">
    <citation type="submission" date="2020-08" db="EMBL/GenBank/DDBJ databases">
        <title>Functional genomics of gut bacteria from endangered species of beetles.</title>
        <authorList>
            <person name="Carlos-Shanley C."/>
        </authorList>
    </citation>
    <scope>NUCLEOTIDE SEQUENCE [LARGE SCALE GENOMIC DNA]</scope>
    <source>
        <strain evidence="3 4">S00192</strain>
    </source>
</reference>
<dbReference type="PRINTS" id="PR00081">
    <property type="entry name" value="GDHRDH"/>
</dbReference>
<dbReference type="AlphaFoldDB" id="A0A7W9L5T6"/>
<evidence type="ECO:0000313" key="3">
    <source>
        <dbReference type="EMBL" id="MBB5771717.1"/>
    </source>
</evidence>
<comment type="caution">
    <text evidence="3">The sequence shown here is derived from an EMBL/GenBank/DDBJ whole genome shotgun (WGS) entry which is preliminary data.</text>
</comment>
<comment type="similarity">
    <text evidence="1">Belongs to the short-chain dehydrogenases/reductases (SDR) family.</text>
</comment>
<dbReference type="GO" id="GO:0016491">
    <property type="term" value="F:oxidoreductase activity"/>
    <property type="evidence" value="ECO:0007669"/>
    <property type="project" value="UniProtKB-KW"/>
</dbReference>
<protein>
    <submittedName>
        <fullName evidence="3">NAD(P)-dependent dehydrogenase (Short-subunit alcohol dehydrogenase family)</fullName>
    </submittedName>
</protein>
<proteinExistence type="inferred from homology"/>
<dbReference type="RefSeq" id="WP_184279210.1">
    <property type="nucleotide sequence ID" value="NZ_JACHLJ010000002.1"/>
</dbReference>
<dbReference type="Gene3D" id="3.40.50.720">
    <property type="entry name" value="NAD(P)-binding Rossmann-like Domain"/>
    <property type="match status" value="1"/>
</dbReference>
<gene>
    <name evidence="3" type="ORF">HNP47_001721</name>
</gene>
<dbReference type="Pfam" id="PF13561">
    <property type="entry name" value="adh_short_C2"/>
    <property type="match status" value="1"/>
</dbReference>
<dbReference type="PRINTS" id="PR00080">
    <property type="entry name" value="SDRFAMILY"/>
</dbReference>
<organism evidence="3 4">
    <name type="scientific">Brevundimonas vesicularis</name>
    <name type="common">Pseudomonas vesicularis</name>
    <dbReference type="NCBI Taxonomy" id="41276"/>
    <lineage>
        <taxon>Bacteria</taxon>
        <taxon>Pseudomonadati</taxon>
        <taxon>Pseudomonadota</taxon>
        <taxon>Alphaproteobacteria</taxon>
        <taxon>Caulobacterales</taxon>
        <taxon>Caulobacteraceae</taxon>
        <taxon>Brevundimonas</taxon>
    </lineage>
</organism>
<dbReference type="PANTHER" id="PTHR43639">
    <property type="entry name" value="OXIDOREDUCTASE, SHORT-CHAIN DEHYDROGENASE/REDUCTASE FAMILY (AFU_ORTHOLOGUE AFUA_5G02870)"/>
    <property type="match status" value="1"/>
</dbReference>
<dbReference type="NCBIfam" id="NF006597">
    <property type="entry name" value="PRK09134.1"/>
    <property type="match status" value="1"/>
</dbReference>
<accession>A0A7W9L5T6</accession>
<evidence type="ECO:0000313" key="4">
    <source>
        <dbReference type="Proteomes" id="UP000556201"/>
    </source>
</evidence>
<dbReference type="SUPFAM" id="SSF51735">
    <property type="entry name" value="NAD(P)-binding Rossmann-fold domains"/>
    <property type="match status" value="1"/>
</dbReference>
<dbReference type="EMBL" id="JACHLJ010000002">
    <property type="protein sequence ID" value="MBB5771717.1"/>
    <property type="molecule type" value="Genomic_DNA"/>
</dbReference>
<dbReference type="PANTHER" id="PTHR43639:SF1">
    <property type="entry name" value="SHORT-CHAIN DEHYDROGENASE_REDUCTASE FAMILY PROTEIN"/>
    <property type="match status" value="1"/>
</dbReference>
<keyword evidence="2" id="KW-0560">Oxidoreductase</keyword>
<dbReference type="Proteomes" id="UP000556201">
    <property type="component" value="Unassembled WGS sequence"/>
</dbReference>
<dbReference type="InterPro" id="IPR036291">
    <property type="entry name" value="NAD(P)-bd_dom_sf"/>
</dbReference>
<sequence>MTEAAARSERGVALVTGGARRIGRAICLKLAQAGFDVAIHHHASGEDARTLADEIAGLGRRVCLLQADLTDEAKVRALVPAASEALGPVSVLVNNASVFEDDRVGGLTRDSWDLHLDTNLRAPLVLAEAFAAQAVEGAIVNLLDQKVLKPDPRFFSYSLSRNGLWWATQTLAQALAPGIRVNGVGPGPTLPSIHQTAEEFAAEARATLLETPGSPEAVAQAVLWLIDARMVTGQMIAVDGGQHLAWRTPDIQE</sequence>
<dbReference type="InterPro" id="IPR002347">
    <property type="entry name" value="SDR_fam"/>
</dbReference>
<name>A0A7W9L5T6_BREVE</name>
<evidence type="ECO:0000256" key="1">
    <source>
        <dbReference type="ARBA" id="ARBA00006484"/>
    </source>
</evidence>
<evidence type="ECO:0000256" key="2">
    <source>
        <dbReference type="ARBA" id="ARBA00023002"/>
    </source>
</evidence>